<gene>
    <name evidence="1" type="ORF">KSX14_09945</name>
</gene>
<accession>A0A3E4KJE0</accession>
<sequence>MKEITIGDKSLMQISKEDILQLAVMQGCCAHLDFWNYPTLLEYDNTMFSDTVVISYKSTRKEDGIESIPLVFFFCVSDLSYHYHRENVTEKWYGERLKIKAIKFLIEKGYDVPIY</sequence>
<dbReference type="Proteomes" id="UP000758576">
    <property type="component" value="Unassembled WGS sequence"/>
</dbReference>
<dbReference type="AlphaFoldDB" id="A0A3E4KJE0"/>
<comment type="caution">
    <text evidence="1">The sequence shown here is derived from an EMBL/GenBank/DDBJ whole genome shotgun (WGS) entry which is preliminary data.</text>
</comment>
<protein>
    <submittedName>
        <fullName evidence="1">Uncharacterized protein</fullName>
    </submittedName>
</protein>
<reference evidence="1" key="1">
    <citation type="submission" date="2021-06" db="EMBL/GenBank/DDBJ databases">
        <title>Collection of gut derived symbiotic bacterial strains cultured from healthy donors.</title>
        <authorList>
            <person name="Lin H."/>
            <person name="Littmann E."/>
            <person name="Pamer E.G."/>
        </authorList>
    </citation>
    <scope>NUCLEOTIDE SEQUENCE</scope>
    <source>
        <strain evidence="1">MSK.19.85</strain>
    </source>
</reference>
<evidence type="ECO:0000313" key="1">
    <source>
        <dbReference type="EMBL" id="MBV3488952.1"/>
    </source>
</evidence>
<evidence type="ECO:0000313" key="2">
    <source>
        <dbReference type="Proteomes" id="UP000758576"/>
    </source>
</evidence>
<organism evidence="1 2">
    <name type="scientific">Phocaeicola vulgatus</name>
    <name type="common">Bacteroides vulgatus</name>
    <dbReference type="NCBI Taxonomy" id="821"/>
    <lineage>
        <taxon>Bacteria</taxon>
        <taxon>Pseudomonadati</taxon>
        <taxon>Bacteroidota</taxon>
        <taxon>Bacteroidia</taxon>
        <taxon>Bacteroidales</taxon>
        <taxon>Bacteroidaceae</taxon>
        <taxon>Phocaeicola</taxon>
    </lineage>
</organism>
<dbReference type="EMBL" id="JAHOGA010000019">
    <property type="protein sequence ID" value="MBV3488952.1"/>
    <property type="molecule type" value="Genomic_DNA"/>
</dbReference>
<proteinExistence type="predicted"/>
<dbReference type="RefSeq" id="WP_117696798.1">
    <property type="nucleotide sequence ID" value="NZ_DAWEDZ010000206.1"/>
</dbReference>
<name>A0A3E4KJE0_PHOVU</name>